<dbReference type="SUPFAM" id="SSF52402">
    <property type="entry name" value="Adenine nucleotide alpha hydrolases-like"/>
    <property type="match status" value="1"/>
</dbReference>
<proteinExistence type="predicted"/>
<feature type="domain" description="UspA" evidence="2">
    <location>
        <begin position="568"/>
        <end position="657"/>
    </location>
</feature>
<dbReference type="PANTHER" id="PTHR46100">
    <property type="entry name" value="IMP2'P"/>
    <property type="match status" value="1"/>
</dbReference>
<dbReference type="InterPro" id="IPR006015">
    <property type="entry name" value="Universal_stress_UspA"/>
</dbReference>
<feature type="region of interest" description="Disordered" evidence="1">
    <location>
        <begin position="526"/>
        <end position="570"/>
    </location>
</feature>
<dbReference type="EMBL" id="CAJPDQ010000021">
    <property type="protein sequence ID" value="CAF9924405.1"/>
    <property type="molecule type" value="Genomic_DNA"/>
</dbReference>
<protein>
    <recommendedName>
        <fullName evidence="2">UspA domain-containing protein</fullName>
    </recommendedName>
</protein>
<dbReference type="PANTHER" id="PTHR46100:SF4">
    <property type="entry name" value="USPA DOMAIN-CONTAINING PROTEIN"/>
    <property type="match status" value="1"/>
</dbReference>
<dbReference type="Pfam" id="PF00582">
    <property type="entry name" value="Usp"/>
    <property type="match status" value="1"/>
</dbReference>
<dbReference type="Gene3D" id="3.40.50.620">
    <property type="entry name" value="HUPs"/>
    <property type="match status" value="1"/>
</dbReference>
<reference evidence="3" key="1">
    <citation type="submission" date="2021-03" db="EMBL/GenBank/DDBJ databases">
        <authorList>
            <person name="Tagirdzhanova G."/>
        </authorList>
    </citation>
    <scope>NUCLEOTIDE SEQUENCE</scope>
</reference>
<feature type="compositionally biased region" description="Polar residues" evidence="1">
    <location>
        <begin position="197"/>
        <end position="211"/>
    </location>
</feature>
<dbReference type="Proteomes" id="UP000664169">
    <property type="component" value="Unassembled WGS sequence"/>
</dbReference>
<evidence type="ECO:0000313" key="3">
    <source>
        <dbReference type="EMBL" id="CAF9924405.1"/>
    </source>
</evidence>
<feature type="region of interest" description="Disordered" evidence="1">
    <location>
        <begin position="90"/>
        <end position="130"/>
    </location>
</feature>
<organism evidence="3 4">
    <name type="scientific">Gomphillus americanus</name>
    <dbReference type="NCBI Taxonomy" id="1940652"/>
    <lineage>
        <taxon>Eukaryota</taxon>
        <taxon>Fungi</taxon>
        <taxon>Dikarya</taxon>
        <taxon>Ascomycota</taxon>
        <taxon>Pezizomycotina</taxon>
        <taxon>Lecanoromycetes</taxon>
        <taxon>OSLEUM clade</taxon>
        <taxon>Ostropomycetidae</taxon>
        <taxon>Ostropales</taxon>
        <taxon>Graphidaceae</taxon>
        <taxon>Gomphilloideae</taxon>
        <taxon>Gomphillus</taxon>
    </lineage>
</organism>
<sequence length="690" mass="74725">MSTLEAAADEERREIMNILEGRDPNHGITGRHVPPPIRTRSPARPIRSMLDIGNEVPRHNSVAGPSITSPLRSAPLTSSMLNPLASPTFRNTASSSIISPDGLNRTRSDGSAILPNRPRADSDQDTPYGKDQFGMTSVVSGPAAPKRVAQGGKKLGSMATVMQGQELDPLFPLGMNRDRGRHNSTAGILGGHHHSKSPSSRLNKRSNSPATSMLNTNSFNLLGDPGKYVSETGKVIDLNSAWRKLSDAHLLKAGSSLSKTSADDHVARARLNSGEVLSPTGELRLQKDYDEDAVESSDDDNKTSDEEAWGSRGRRLDRLKDGLDSGGQNLAPEGARSLLAAAEEERIRISKKQKIKSMLDPDTQSPGPAEKNKKLAVHPNTAFNNAASRSGSPDSSAYDGMDDIKRAQQLAIHMSPVDSSVPHRVIRTVIRGDFTRMQQEAEEGQRRVRTYIVATDLSSEAAYALEWTIGTVLRDGDTLLAMYCVDEELAKAGDATASPTMKGLPVGEGGNAIQETTETMARQTELARKAPGSISVPPSPLRSTHLRDDSSIPNSRSRQTSNARNIPRLEQERHNAVEDISATCVRFLRKTKLQVRIAVEVIHCKSPKHMITEAIDELEPIMVILGSRGRSALKGVLLGSFSNYLVTKSSVPVMVARKKLQTANAHGRISRLPMANNLTPVRSLAEAKID</sequence>
<dbReference type="CDD" id="cd23659">
    <property type="entry name" value="USP_At3g01520-like"/>
    <property type="match status" value="1"/>
</dbReference>
<gene>
    <name evidence="3" type="ORF">GOMPHAMPRED_003623</name>
</gene>
<feature type="compositionally biased region" description="Acidic residues" evidence="1">
    <location>
        <begin position="289"/>
        <end position="298"/>
    </location>
</feature>
<dbReference type="OrthoDB" id="992776at2759"/>
<feature type="region of interest" description="Disordered" evidence="1">
    <location>
        <begin position="179"/>
        <end position="211"/>
    </location>
</feature>
<keyword evidence="4" id="KW-1185">Reference proteome</keyword>
<evidence type="ECO:0000259" key="2">
    <source>
        <dbReference type="Pfam" id="PF00582"/>
    </source>
</evidence>
<evidence type="ECO:0000256" key="1">
    <source>
        <dbReference type="SAM" id="MobiDB-lite"/>
    </source>
</evidence>
<feature type="region of interest" description="Disordered" evidence="1">
    <location>
        <begin position="272"/>
        <end position="313"/>
    </location>
</feature>
<comment type="caution">
    <text evidence="3">The sequence shown here is derived from an EMBL/GenBank/DDBJ whole genome shotgun (WGS) entry which is preliminary data.</text>
</comment>
<name>A0A8H3FIQ4_9LECA</name>
<feature type="region of interest" description="Disordered" evidence="1">
    <location>
        <begin position="21"/>
        <end position="43"/>
    </location>
</feature>
<dbReference type="InterPro" id="IPR006016">
    <property type="entry name" value="UspA"/>
</dbReference>
<evidence type="ECO:0000313" key="4">
    <source>
        <dbReference type="Proteomes" id="UP000664169"/>
    </source>
</evidence>
<accession>A0A8H3FIQ4</accession>
<feature type="compositionally biased region" description="Polar residues" evidence="1">
    <location>
        <begin position="551"/>
        <end position="564"/>
    </location>
</feature>
<feature type="region of interest" description="Disordered" evidence="1">
    <location>
        <begin position="351"/>
        <end position="372"/>
    </location>
</feature>
<dbReference type="PRINTS" id="PR01438">
    <property type="entry name" value="UNVRSLSTRESS"/>
</dbReference>
<dbReference type="AlphaFoldDB" id="A0A8H3FIQ4"/>
<dbReference type="InterPro" id="IPR014729">
    <property type="entry name" value="Rossmann-like_a/b/a_fold"/>
</dbReference>